<reference evidence="12" key="1">
    <citation type="submission" date="2021-12" db="EMBL/GenBank/DDBJ databases">
        <authorList>
            <person name="King R."/>
        </authorList>
    </citation>
    <scope>NUCLEOTIDE SEQUENCE</scope>
</reference>
<evidence type="ECO:0000256" key="11">
    <source>
        <dbReference type="RuleBase" id="RU363063"/>
    </source>
</evidence>
<evidence type="ECO:0000256" key="2">
    <source>
        <dbReference type="ARBA" id="ARBA00008661"/>
    </source>
</evidence>
<keyword evidence="3 11" id="KW-0328">Glycosyltransferase</keyword>
<evidence type="ECO:0000313" key="13">
    <source>
        <dbReference type="Proteomes" id="UP001154078"/>
    </source>
</evidence>
<keyword evidence="8 11" id="KW-0333">Golgi apparatus</keyword>
<dbReference type="Pfam" id="PF01762">
    <property type="entry name" value="Galactosyl_T"/>
    <property type="match status" value="1"/>
</dbReference>
<dbReference type="PANTHER" id="PTHR11214:SF376">
    <property type="entry name" value="HEXOSYLTRANSFERASE"/>
    <property type="match status" value="1"/>
</dbReference>
<dbReference type="GO" id="GO:0016758">
    <property type="term" value="F:hexosyltransferase activity"/>
    <property type="evidence" value="ECO:0007669"/>
    <property type="project" value="InterPro"/>
</dbReference>
<sequence length="290" mass="33853">MKNVSNKLINIDFHYNIFNMACKDDHPEFVIFISSSTVNFKKRETIRRTWGKKQPLPILFALGSVQNETIQSQINAENDKYSDIIQGSFVDTYKNLSYKQVMMLKYVNDHCSDSMFLLKMDDDLFINMPQLTNFIKNDLIPNNTHNLIMGDVYMDRPVVRKKSKWRVLPEEFLPNVYPTYCPGWRIIYSMDIVQYLYRQSQNKAVKYFWVDDVFVSGILAAKLKDVHKDIEPLSVTNATVKEYLNGSAKYSCFVFGPFNFDVSQNGPLMEFLRNETPCFSVANQLSWINK</sequence>
<dbReference type="EC" id="2.4.1.-" evidence="11"/>
<keyword evidence="10" id="KW-0325">Glycoprotein</keyword>
<keyword evidence="6" id="KW-0735">Signal-anchor</keyword>
<dbReference type="Proteomes" id="UP001154078">
    <property type="component" value="Chromosome 9"/>
</dbReference>
<accession>A0A9P0FN60</accession>
<evidence type="ECO:0000256" key="6">
    <source>
        <dbReference type="ARBA" id="ARBA00022968"/>
    </source>
</evidence>
<dbReference type="FunFam" id="3.90.550.50:FF:000001">
    <property type="entry name" value="Hexosyltransferase"/>
    <property type="match status" value="1"/>
</dbReference>
<proteinExistence type="inferred from homology"/>
<keyword evidence="13" id="KW-1185">Reference proteome</keyword>
<comment type="subcellular location">
    <subcellularLocation>
        <location evidence="1 11">Golgi apparatus membrane</location>
        <topology evidence="1 11">Single-pass type II membrane protein</topology>
    </subcellularLocation>
</comment>
<evidence type="ECO:0000256" key="7">
    <source>
        <dbReference type="ARBA" id="ARBA00022989"/>
    </source>
</evidence>
<name>A0A9P0FN60_BRAAE</name>
<organism evidence="12 13">
    <name type="scientific">Brassicogethes aeneus</name>
    <name type="common">Rape pollen beetle</name>
    <name type="synonym">Meligethes aeneus</name>
    <dbReference type="NCBI Taxonomy" id="1431903"/>
    <lineage>
        <taxon>Eukaryota</taxon>
        <taxon>Metazoa</taxon>
        <taxon>Ecdysozoa</taxon>
        <taxon>Arthropoda</taxon>
        <taxon>Hexapoda</taxon>
        <taxon>Insecta</taxon>
        <taxon>Pterygota</taxon>
        <taxon>Neoptera</taxon>
        <taxon>Endopterygota</taxon>
        <taxon>Coleoptera</taxon>
        <taxon>Polyphaga</taxon>
        <taxon>Cucujiformia</taxon>
        <taxon>Nitidulidae</taxon>
        <taxon>Meligethinae</taxon>
        <taxon>Brassicogethes</taxon>
    </lineage>
</organism>
<keyword evidence="4" id="KW-0808">Transferase</keyword>
<evidence type="ECO:0000256" key="4">
    <source>
        <dbReference type="ARBA" id="ARBA00022679"/>
    </source>
</evidence>
<dbReference type="AlphaFoldDB" id="A0A9P0FN60"/>
<keyword evidence="9" id="KW-0472">Membrane</keyword>
<dbReference type="GO" id="GO:0006493">
    <property type="term" value="P:protein O-linked glycosylation"/>
    <property type="evidence" value="ECO:0007669"/>
    <property type="project" value="TreeGrafter"/>
</dbReference>
<comment type="similarity">
    <text evidence="2 11">Belongs to the glycosyltransferase 31 family.</text>
</comment>
<dbReference type="OrthoDB" id="115198at2759"/>
<gene>
    <name evidence="12" type="ORF">MELIAE_LOCUS12833</name>
</gene>
<evidence type="ECO:0000256" key="10">
    <source>
        <dbReference type="ARBA" id="ARBA00023180"/>
    </source>
</evidence>
<dbReference type="Gene3D" id="3.90.550.50">
    <property type="match status" value="1"/>
</dbReference>
<evidence type="ECO:0000256" key="5">
    <source>
        <dbReference type="ARBA" id="ARBA00022692"/>
    </source>
</evidence>
<evidence type="ECO:0000256" key="9">
    <source>
        <dbReference type="ARBA" id="ARBA00023136"/>
    </source>
</evidence>
<dbReference type="EMBL" id="OV121140">
    <property type="protein sequence ID" value="CAH0564230.1"/>
    <property type="molecule type" value="Genomic_DNA"/>
</dbReference>
<dbReference type="GO" id="GO:0000139">
    <property type="term" value="C:Golgi membrane"/>
    <property type="evidence" value="ECO:0007669"/>
    <property type="project" value="UniProtKB-SubCell"/>
</dbReference>
<evidence type="ECO:0000256" key="1">
    <source>
        <dbReference type="ARBA" id="ARBA00004323"/>
    </source>
</evidence>
<evidence type="ECO:0000256" key="8">
    <source>
        <dbReference type="ARBA" id="ARBA00023034"/>
    </source>
</evidence>
<dbReference type="PANTHER" id="PTHR11214">
    <property type="entry name" value="BETA-1,3-N-ACETYLGLUCOSAMINYLTRANSFERASE"/>
    <property type="match status" value="1"/>
</dbReference>
<evidence type="ECO:0000256" key="3">
    <source>
        <dbReference type="ARBA" id="ARBA00022676"/>
    </source>
</evidence>
<protein>
    <recommendedName>
        <fullName evidence="11">Hexosyltransferase</fullName>
        <ecNumber evidence="11">2.4.1.-</ecNumber>
    </recommendedName>
</protein>
<evidence type="ECO:0000313" key="12">
    <source>
        <dbReference type="EMBL" id="CAH0564230.1"/>
    </source>
</evidence>
<keyword evidence="7" id="KW-1133">Transmembrane helix</keyword>
<dbReference type="InterPro" id="IPR002659">
    <property type="entry name" value="Glyco_trans_31"/>
</dbReference>
<keyword evidence="5" id="KW-0812">Transmembrane</keyword>